<keyword evidence="2" id="KW-1185">Reference proteome</keyword>
<keyword evidence="1" id="KW-0472">Membrane</keyword>
<keyword evidence="1" id="KW-0812">Transmembrane</keyword>
<protein>
    <submittedName>
        <fullName evidence="3 4">Uncharacterized protein LOC106065138</fullName>
    </submittedName>
</protein>
<keyword evidence="1" id="KW-1133">Transmembrane helix</keyword>
<organism evidence="2 3">
    <name type="scientific">Biomphalaria glabrata</name>
    <name type="common">Bloodfluke planorb</name>
    <name type="synonym">Freshwater snail</name>
    <dbReference type="NCBI Taxonomy" id="6526"/>
    <lineage>
        <taxon>Eukaryota</taxon>
        <taxon>Metazoa</taxon>
        <taxon>Spiralia</taxon>
        <taxon>Lophotrochozoa</taxon>
        <taxon>Mollusca</taxon>
        <taxon>Gastropoda</taxon>
        <taxon>Heterobranchia</taxon>
        <taxon>Euthyneura</taxon>
        <taxon>Panpulmonata</taxon>
        <taxon>Hygrophila</taxon>
        <taxon>Lymnaeoidea</taxon>
        <taxon>Planorbidae</taxon>
        <taxon>Biomphalaria</taxon>
    </lineage>
</organism>
<dbReference type="GeneID" id="106065138"/>
<dbReference type="RefSeq" id="XP_055894986.1">
    <property type="nucleotide sequence ID" value="XM_056039011.1"/>
</dbReference>
<evidence type="ECO:0000313" key="3">
    <source>
        <dbReference type="RefSeq" id="XP_055894986.1"/>
    </source>
</evidence>
<feature type="transmembrane region" description="Helical" evidence="1">
    <location>
        <begin position="28"/>
        <end position="48"/>
    </location>
</feature>
<proteinExistence type="predicted"/>
<evidence type="ECO:0000256" key="1">
    <source>
        <dbReference type="SAM" id="Phobius"/>
    </source>
</evidence>
<accession>A0A9W3B6C9</accession>
<dbReference type="Proteomes" id="UP001165740">
    <property type="component" value="Chromosome 8"/>
</dbReference>
<dbReference type="Gene3D" id="3.40.50.11350">
    <property type="match status" value="1"/>
</dbReference>
<evidence type="ECO:0000313" key="4">
    <source>
        <dbReference type="RefSeq" id="XP_055894987.1"/>
    </source>
</evidence>
<sequence length="490" mass="56870">MYRNKIQFNGKSQRNKFKMAYLISNRTLVKVICLLITSLCAWIMYFMYMTRRAEDAFFESRSKFNDYVREIMFESDLSIKADFPSNRTDQKTVAVNPLVSNQQHDKERTFLTPTVTSSLALLTVTLKQFQSSDDENLAAINSPAKADSQQNNTEPGYLVYLCDSTLFCGGWGDRQRGITSLYFVSKILGRQFKIVMSTPCDLSNFYVPNRVDWQIDTTLKELKSTEINSMNNDRFFQNLKSGDFNQKFPYKVVFVRTNSDFYDRVMRFSSYSPRIKHWKVLLDARDRFRWAWNDLMKPSLILLKDIEHIVGSSFLIKKGLINKPIETRQQIRSLYDIDNSTLICGHVRIGKNPTIPMDEDLYNFKMTDLPTLHRFMLAKSRVSLDPYFFVATDYDYVRKESLLFFGDRLIDYGGQIMHIDRQRNGQSVCSGLEVALIDQLLLSLCDVLVISKSGFSRYASYLNNSTANIYILENGQITQNVNKNLRPKSI</sequence>
<dbReference type="OrthoDB" id="428346at2759"/>
<dbReference type="RefSeq" id="XP_055894987.1">
    <property type="nucleotide sequence ID" value="XM_056039012.1"/>
</dbReference>
<gene>
    <name evidence="3 4" type="primary">LOC106065138</name>
</gene>
<reference evidence="3 4" key="1">
    <citation type="submission" date="2025-04" db="UniProtKB">
        <authorList>
            <consortium name="RefSeq"/>
        </authorList>
    </citation>
    <scope>IDENTIFICATION</scope>
</reference>
<name>A0A9W3B6C9_BIOGL</name>
<evidence type="ECO:0000313" key="2">
    <source>
        <dbReference type="Proteomes" id="UP001165740"/>
    </source>
</evidence>
<dbReference type="AlphaFoldDB" id="A0A9W3B6C9"/>